<protein>
    <submittedName>
        <fullName evidence="6">Methylmalonyl Co-A mutase-associated GTPase MeaB</fullName>
    </submittedName>
</protein>
<evidence type="ECO:0000313" key="7">
    <source>
        <dbReference type="Proteomes" id="UP001564657"/>
    </source>
</evidence>
<keyword evidence="5" id="KW-0143">Chaperone</keyword>
<comment type="caution">
    <text evidence="6">The sequence shown here is derived from an EMBL/GenBank/DDBJ whole genome shotgun (WGS) entry which is preliminary data.</text>
</comment>
<evidence type="ECO:0000256" key="1">
    <source>
        <dbReference type="ARBA" id="ARBA00009625"/>
    </source>
</evidence>
<evidence type="ECO:0000256" key="3">
    <source>
        <dbReference type="ARBA" id="ARBA00022801"/>
    </source>
</evidence>
<dbReference type="PANTHER" id="PTHR43087">
    <property type="entry name" value="LYSINE/ARGININE/ORNITHINE TRANSPORT SYSTEM KINASE"/>
    <property type="match status" value="1"/>
</dbReference>
<dbReference type="Gene3D" id="3.40.50.300">
    <property type="entry name" value="P-loop containing nucleotide triphosphate hydrolases"/>
    <property type="match status" value="1"/>
</dbReference>
<dbReference type="InterPro" id="IPR005129">
    <property type="entry name" value="GTPase_ArgK"/>
</dbReference>
<evidence type="ECO:0000256" key="2">
    <source>
        <dbReference type="ARBA" id="ARBA00022741"/>
    </source>
</evidence>
<keyword evidence="4" id="KW-0342">GTP-binding</keyword>
<keyword evidence="7" id="KW-1185">Reference proteome</keyword>
<dbReference type="Pfam" id="PF03308">
    <property type="entry name" value="MeaB"/>
    <property type="match status" value="1"/>
</dbReference>
<reference evidence="6 7" key="1">
    <citation type="submission" date="2024-08" db="EMBL/GenBank/DDBJ databases">
        <title>Clostridium lapicellarii sp. nov., and Clostridium renhuaiense sp. nov., two species isolated from the mud in a fermentation cellar used for producing sauce-flavour Chinese liquors.</title>
        <authorList>
            <person name="Yang F."/>
            <person name="Wang H."/>
            <person name="Chen L.Q."/>
            <person name="Zhou N."/>
            <person name="Lu J.J."/>
            <person name="Pu X.X."/>
            <person name="Wan B."/>
            <person name="Wang L."/>
            <person name="Liu S.J."/>
        </authorList>
    </citation>
    <scope>NUCLEOTIDE SEQUENCE [LARGE SCALE GENOMIC DNA]</scope>
    <source>
        <strain evidence="6 7">MT-5</strain>
    </source>
</reference>
<evidence type="ECO:0000256" key="5">
    <source>
        <dbReference type="ARBA" id="ARBA00023186"/>
    </source>
</evidence>
<organism evidence="6 7">
    <name type="scientific">Clostridium moutaii</name>
    <dbReference type="NCBI Taxonomy" id="3240932"/>
    <lineage>
        <taxon>Bacteria</taxon>
        <taxon>Bacillati</taxon>
        <taxon>Bacillota</taxon>
        <taxon>Clostridia</taxon>
        <taxon>Eubacteriales</taxon>
        <taxon>Clostridiaceae</taxon>
        <taxon>Clostridium</taxon>
    </lineage>
</organism>
<evidence type="ECO:0000256" key="4">
    <source>
        <dbReference type="ARBA" id="ARBA00023134"/>
    </source>
</evidence>
<keyword evidence="2" id="KW-0547">Nucleotide-binding</keyword>
<accession>A0ABV4BRF2</accession>
<dbReference type="InterPro" id="IPR052040">
    <property type="entry name" value="GTPase/Isobutyryl-CoA_mutase"/>
</dbReference>
<dbReference type="NCBIfam" id="TIGR00750">
    <property type="entry name" value="lao"/>
    <property type="match status" value="1"/>
</dbReference>
<dbReference type="CDD" id="cd03114">
    <property type="entry name" value="MMAA-like"/>
    <property type="match status" value="1"/>
</dbReference>
<dbReference type="SUPFAM" id="SSF52540">
    <property type="entry name" value="P-loop containing nucleoside triphosphate hydrolases"/>
    <property type="match status" value="1"/>
</dbReference>
<name>A0ABV4BRF2_9CLOT</name>
<comment type="similarity">
    <text evidence="1">Belongs to the SIMIBI class G3E GTPase family. ArgK/MeaB subfamily.</text>
</comment>
<dbReference type="PANTHER" id="PTHR43087:SF1">
    <property type="entry name" value="LAO_AO TRANSPORT SYSTEM ATPASE"/>
    <property type="match status" value="1"/>
</dbReference>
<dbReference type="EMBL" id="JBGEWD010000017">
    <property type="protein sequence ID" value="MEY8001354.1"/>
    <property type="molecule type" value="Genomic_DNA"/>
</dbReference>
<evidence type="ECO:0000313" key="6">
    <source>
        <dbReference type="EMBL" id="MEY8001354.1"/>
    </source>
</evidence>
<dbReference type="InterPro" id="IPR027417">
    <property type="entry name" value="P-loop_NTPase"/>
</dbReference>
<proteinExistence type="inferred from homology"/>
<gene>
    <name evidence="6" type="primary">meaB</name>
    <name evidence="6" type="ORF">AB8U03_14330</name>
</gene>
<sequence length="318" mass="35047">MNELSKKVLNGDVRAASHIIRNLEDQIPGTDEIMKDLFTASGKSHIVGFTGAPGAGKSTLIDELITVYRKKSKTIGVLAVDPTSPFTGGAILGDRIRMMNHSEDPDVFVRSLATRGYMGGLSKAVGEGIHVMEALGKEKIIVETCGVGQQEVDVFNHSHTVVVVLVPGMGDEVQAIKAGLMEIADIFVINKADRDGTGKLYQELINMISMSSKNQGWKIPVIKVAGFKEPKKFSENVEELCNKIDEHYEYLLKSSLLSSRARRKTAAELNEALWAKILQPVLDDLNSRGEMEKMVDRLINKDTDPYTLAEKVARKYMK</sequence>
<dbReference type="Proteomes" id="UP001564657">
    <property type="component" value="Unassembled WGS sequence"/>
</dbReference>
<keyword evidence="3" id="KW-0378">Hydrolase</keyword>